<organism evidence="6 7">
    <name type="scientific">Pocillopora meandrina</name>
    <dbReference type="NCBI Taxonomy" id="46732"/>
    <lineage>
        <taxon>Eukaryota</taxon>
        <taxon>Metazoa</taxon>
        <taxon>Cnidaria</taxon>
        <taxon>Anthozoa</taxon>
        <taxon>Hexacorallia</taxon>
        <taxon>Scleractinia</taxon>
        <taxon>Astrocoeniina</taxon>
        <taxon>Pocilloporidae</taxon>
        <taxon>Pocillopora</taxon>
    </lineage>
</organism>
<dbReference type="PROSITE" id="PS50082">
    <property type="entry name" value="WD_REPEATS_2"/>
    <property type="match status" value="2"/>
</dbReference>
<evidence type="ECO:0000256" key="2">
    <source>
        <dbReference type="ARBA" id="ARBA00022574"/>
    </source>
</evidence>
<accession>A0AAU9XQ16</accession>
<feature type="region of interest" description="Disordered" evidence="5">
    <location>
        <begin position="365"/>
        <end position="397"/>
    </location>
</feature>
<sequence>MVIPSVVISFFVMASMNPKTSPFPGGFDLRHRLKFTQEGLEDDLWYVTHLSMSPKQDVFAVGGPQGSIKLLNMDTLLYVADFKAHSARITGLEYCHSNEHCFWSTSMDTALSYWDSRKAFKAPVYRILSPNNCSFTACGLNCSDEIVAAATEPYGEDVCLYLWDIRQLNAEKLLQTHMDMYTDSHNSEITQIQFSPLQTHQMATGSTDGLICLFDVSKGNEDDALDSVLNTGSSVSQIGYFGPKLADLYCLTHIETLQLWDTVEGTMTTHFTNPRKENGTEDNFDYFVNCIYHPTEKQLYFVGGSNSGRLHVFHVKDSELEPVCPLMGGHTSTVRCLQWDFKSETLLTGGEDSIISCWRSARPQTSAAGKAESGMKDKLKVHGNKPYNKPAGDAQET</sequence>
<evidence type="ECO:0000256" key="4">
    <source>
        <dbReference type="PROSITE-ProRule" id="PRU00221"/>
    </source>
</evidence>
<evidence type="ECO:0000256" key="3">
    <source>
        <dbReference type="ARBA" id="ARBA00022737"/>
    </source>
</evidence>
<evidence type="ECO:0000256" key="5">
    <source>
        <dbReference type="SAM" id="MobiDB-lite"/>
    </source>
</evidence>
<dbReference type="InterPro" id="IPR001680">
    <property type="entry name" value="WD40_rpt"/>
</dbReference>
<name>A0AAU9XQ16_9CNID</name>
<dbReference type="InterPro" id="IPR039328">
    <property type="entry name" value="WDR89"/>
</dbReference>
<feature type="repeat" description="WD" evidence="4">
    <location>
        <begin position="327"/>
        <end position="358"/>
    </location>
</feature>
<feature type="repeat" description="WD" evidence="4">
    <location>
        <begin position="182"/>
        <end position="224"/>
    </location>
</feature>
<dbReference type="InterPro" id="IPR015943">
    <property type="entry name" value="WD40/YVTN_repeat-like_dom_sf"/>
</dbReference>
<dbReference type="InterPro" id="IPR036322">
    <property type="entry name" value="WD40_repeat_dom_sf"/>
</dbReference>
<dbReference type="Pfam" id="PF00400">
    <property type="entry name" value="WD40"/>
    <property type="match status" value="2"/>
</dbReference>
<dbReference type="SUPFAM" id="SSF50978">
    <property type="entry name" value="WD40 repeat-like"/>
    <property type="match status" value="1"/>
</dbReference>
<protein>
    <recommendedName>
        <fullName evidence="1">WD repeat-containing protein 89</fullName>
    </recommendedName>
</protein>
<dbReference type="PANTHER" id="PTHR22889:SF0">
    <property type="entry name" value="WD REPEAT-CONTAINING PROTEIN 89"/>
    <property type="match status" value="1"/>
</dbReference>
<dbReference type="SMART" id="SM00320">
    <property type="entry name" value="WD40"/>
    <property type="match status" value="5"/>
</dbReference>
<dbReference type="PANTHER" id="PTHR22889">
    <property type="entry name" value="WD REPEAT-CONTAINING PROTEIN 89"/>
    <property type="match status" value="1"/>
</dbReference>
<gene>
    <name evidence="6" type="ORF">PMEA_00027511</name>
</gene>
<dbReference type="EMBL" id="CALNXJ010000055">
    <property type="protein sequence ID" value="CAH3154328.1"/>
    <property type="molecule type" value="Genomic_DNA"/>
</dbReference>
<keyword evidence="3" id="KW-0677">Repeat</keyword>
<evidence type="ECO:0000256" key="1">
    <source>
        <dbReference type="ARBA" id="ARBA00021125"/>
    </source>
</evidence>
<evidence type="ECO:0000313" key="6">
    <source>
        <dbReference type="EMBL" id="CAH3154328.1"/>
    </source>
</evidence>
<dbReference type="Proteomes" id="UP001159428">
    <property type="component" value="Unassembled WGS sequence"/>
</dbReference>
<evidence type="ECO:0000313" key="7">
    <source>
        <dbReference type="Proteomes" id="UP001159428"/>
    </source>
</evidence>
<proteinExistence type="predicted"/>
<dbReference type="Gene3D" id="2.130.10.10">
    <property type="entry name" value="YVTN repeat-like/Quinoprotein amine dehydrogenase"/>
    <property type="match status" value="2"/>
</dbReference>
<reference evidence="6 7" key="1">
    <citation type="submission" date="2022-05" db="EMBL/GenBank/DDBJ databases">
        <authorList>
            <consortium name="Genoscope - CEA"/>
            <person name="William W."/>
        </authorList>
    </citation>
    <scope>NUCLEOTIDE SEQUENCE [LARGE SCALE GENOMIC DNA]</scope>
</reference>
<keyword evidence="7" id="KW-1185">Reference proteome</keyword>
<keyword evidence="2 4" id="KW-0853">WD repeat</keyword>
<dbReference type="PROSITE" id="PS50294">
    <property type="entry name" value="WD_REPEATS_REGION"/>
    <property type="match status" value="1"/>
</dbReference>
<comment type="caution">
    <text evidence="6">The sequence shown here is derived from an EMBL/GenBank/DDBJ whole genome shotgun (WGS) entry which is preliminary data.</text>
</comment>
<dbReference type="AlphaFoldDB" id="A0AAU9XQ16"/>